<dbReference type="PANTHER" id="PTHR23172">
    <property type="entry name" value="AUXILIN/CYCLIN G-ASSOCIATED KINASE-RELATED"/>
    <property type="match status" value="1"/>
</dbReference>
<feature type="region of interest" description="Disordered" evidence="1">
    <location>
        <begin position="224"/>
        <end position="268"/>
    </location>
</feature>
<dbReference type="AlphaFoldDB" id="A0A7I4YF59"/>
<organism evidence="2 3">
    <name type="scientific">Haemonchus contortus</name>
    <name type="common">Barber pole worm</name>
    <dbReference type="NCBI Taxonomy" id="6289"/>
    <lineage>
        <taxon>Eukaryota</taxon>
        <taxon>Metazoa</taxon>
        <taxon>Ecdysozoa</taxon>
        <taxon>Nematoda</taxon>
        <taxon>Chromadorea</taxon>
        <taxon>Rhabditida</taxon>
        <taxon>Rhabditina</taxon>
        <taxon>Rhabditomorpha</taxon>
        <taxon>Strongyloidea</taxon>
        <taxon>Trichostrongylidae</taxon>
        <taxon>Haemonchus</taxon>
    </lineage>
</organism>
<evidence type="ECO:0000313" key="3">
    <source>
        <dbReference type="WBParaSite" id="HCON_00092490-00001"/>
    </source>
</evidence>
<dbReference type="CDD" id="cd06257">
    <property type="entry name" value="DnaJ"/>
    <property type="match status" value="1"/>
</dbReference>
<dbReference type="Proteomes" id="UP000025227">
    <property type="component" value="Unplaced"/>
</dbReference>
<evidence type="ECO:0000256" key="1">
    <source>
        <dbReference type="SAM" id="MobiDB-lite"/>
    </source>
</evidence>
<keyword evidence="2" id="KW-1185">Reference proteome</keyword>
<dbReference type="Gene3D" id="1.10.287.110">
    <property type="entry name" value="DnaJ domain"/>
    <property type="match status" value="1"/>
</dbReference>
<feature type="compositionally biased region" description="Polar residues" evidence="1">
    <location>
        <begin position="224"/>
        <end position="256"/>
    </location>
</feature>
<dbReference type="GO" id="GO:0072583">
    <property type="term" value="P:clathrin-dependent endocytosis"/>
    <property type="evidence" value="ECO:0007669"/>
    <property type="project" value="TreeGrafter"/>
</dbReference>
<dbReference type="InterPro" id="IPR036869">
    <property type="entry name" value="J_dom_sf"/>
</dbReference>
<dbReference type="GO" id="GO:0031982">
    <property type="term" value="C:vesicle"/>
    <property type="evidence" value="ECO:0007669"/>
    <property type="project" value="TreeGrafter"/>
</dbReference>
<reference evidence="3" key="1">
    <citation type="submission" date="2020-12" db="UniProtKB">
        <authorList>
            <consortium name="WormBaseParasite"/>
        </authorList>
    </citation>
    <scope>IDENTIFICATION</scope>
    <source>
        <strain evidence="3">MHco3</strain>
    </source>
</reference>
<protein>
    <submittedName>
        <fullName evidence="3">J domain-containing protein</fullName>
    </submittedName>
</protein>
<proteinExistence type="predicted"/>
<dbReference type="GO" id="GO:0030276">
    <property type="term" value="F:clathrin binding"/>
    <property type="evidence" value="ECO:0007669"/>
    <property type="project" value="TreeGrafter"/>
</dbReference>
<accession>A0A7I4YF59</accession>
<dbReference type="GO" id="GO:0072318">
    <property type="term" value="P:clathrin coat disassembly"/>
    <property type="evidence" value="ECO:0007669"/>
    <property type="project" value="TreeGrafter"/>
</dbReference>
<dbReference type="InterPro" id="IPR001623">
    <property type="entry name" value="DnaJ_domain"/>
</dbReference>
<dbReference type="PANTHER" id="PTHR23172:SF19">
    <property type="entry name" value="J DOMAIN-CONTAINING PROTEIN"/>
    <property type="match status" value="1"/>
</dbReference>
<dbReference type="SUPFAM" id="SSF46565">
    <property type="entry name" value="Chaperone J-domain"/>
    <property type="match status" value="1"/>
</dbReference>
<dbReference type="OrthoDB" id="1717591at2759"/>
<evidence type="ECO:0000313" key="2">
    <source>
        <dbReference type="Proteomes" id="UP000025227"/>
    </source>
</evidence>
<dbReference type="FunFam" id="1.10.287.110:FF:000002">
    <property type="entry name" value="putative tyrosine-protein phosphatase auxilin isoform X2"/>
    <property type="match status" value="1"/>
</dbReference>
<dbReference type="WBParaSite" id="HCON_00092490-00001">
    <property type="protein sequence ID" value="HCON_00092490-00001"/>
    <property type="gene ID" value="HCON_00092490"/>
</dbReference>
<name>A0A7I4YF59_HAECO</name>
<sequence length="402" mass="44205">MLNRLDLVIERNIASLKRHAAKVGLRVQQLTEEMHTDGCQPDESQLGLRVQQHTEEMHTDGCQPDYEKETPILSASTPPCEITNDFDLLDLGESSAPVASEPLVVPCQPVVDPFSNLIEDNRPTPSATPFATASEDLLSNAHQMNDNLVDLLDIGPSSPIHRNVSAPAFQESSKNLDPLAEFLSAGNETDLLNISASSSFHRNDSAPAFQENTKNLDPFAEFLSQSESNPVSAQASARNSGSTTPIPSRPNYSRTAFDNLKSSTTTSKAKKTGDVFEDLLSSHGFTASKIVNRTLGDMRRAEEIKDMDPVSVKVRDWAEGKQRNIRALLGSLNDVLWEGAEKWQQPRMGDLLSAAQVKRSYFKACLVVHPDKQVGEPHEQLARAIFTVLNEAWNAFEQNGSE</sequence>
<dbReference type="GO" id="GO:0005737">
    <property type="term" value="C:cytoplasm"/>
    <property type="evidence" value="ECO:0007669"/>
    <property type="project" value="TreeGrafter"/>
</dbReference>